<dbReference type="Pfam" id="PF00126">
    <property type="entry name" value="HTH_1"/>
    <property type="match status" value="1"/>
</dbReference>
<protein>
    <recommendedName>
        <fullName evidence="6">HTH lysR-type domain-containing protein</fullName>
    </recommendedName>
</protein>
<evidence type="ECO:0000259" key="6">
    <source>
        <dbReference type="PROSITE" id="PS50931"/>
    </source>
</evidence>
<dbReference type="SUPFAM" id="SSF53850">
    <property type="entry name" value="Periplasmic binding protein-like II"/>
    <property type="match status" value="1"/>
</dbReference>
<evidence type="ECO:0000256" key="1">
    <source>
        <dbReference type="ARBA" id="ARBA00009437"/>
    </source>
</evidence>
<dbReference type="PANTHER" id="PTHR30346">
    <property type="entry name" value="TRANSCRIPTIONAL DUAL REGULATOR HCAR-RELATED"/>
    <property type="match status" value="1"/>
</dbReference>
<dbReference type="InterPro" id="IPR005119">
    <property type="entry name" value="LysR_subst-bd"/>
</dbReference>
<evidence type="ECO:0000313" key="8">
    <source>
        <dbReference type="Proteomes" id="UP000218281"/>
    </source>
</evidence>
<dbReference type="InterPro" id="IPR036388">
    <property type="entry name" value="WH-like_DNA-bd_sf"/>
</dbReference>
<evidence type="ECO:0000256" key="5">
    <source>
        <dbReference type="ARBA" id="ARBA00023163"/>
    </source>
</evidence>
<dbReference type="PROSITE" id="PS50931">
    <property type="entry name" value="HTH_LYSR"/>
    <property type="match status" value="1"/>
</dbReference>
<dbReference type="Proteomes" id="UP000218281">
    <property type="component" value="Unassembled WGS sequence"/>
</dbReference>
<dbReference type="InterPro" id="IPR000847">
    <property type="entry name" value="LysR_HTH_N"/>
</dbReference>
<proteinExistence type="inferred from homology"/>
<gene>
    <name evidence="7" type="ORF">CKJ81_05910</name>
</gene>
<organism evidence="7 8">
    <name type="scientific">Corynebacterium hadale</name>
    <dbReference type="NCBI Taxonomy" id="2026255"/>
    <lineage>
        <taxon>Bacteria</taxon>
        <taxon>Bacillati</taxon>
        <taxon>Actinomycetota</taxon>
        <taxon>Actinomycetes</taxon>
        <taxon>Mycobacteriales</taxon>
        <taxon>Corynebacteriaceae</taxon>
        <taxon>Corynebacterium</taxon>
    </lineage>
</organism>
<reference evidence="7 8" key="1">
    <citation type="submission" date="2017-08" db="EMBL/GenBank/DDBJ databases">
        <title>Whole genome sequences of 6 clinical strains closest to Corynebacterium imitans.</title>
        <authorList>
            <person name="Bernier A.-M."/>
            <person name="Burdz T."/>
            <person name="Bernard K."/>
        </authorList>
    </citation>
    <scope>NUCLEOTIDE SEQUENCE [LARGE SCALE GENOMIC DNA]</scope>
    <source>
        <strain evidence="7 8">NML93-0607</strain>
    </source>
</reference>
<sequence length="300" mass="32919">MLIDEIKTFAVVADTLHFGQAASLLKISPARVSQVIASFEKRMGGELFDRTTRSVTLTPLGITVLHEVEPLLTCWEEVEIRLAALRRIDQNEVRLAMVSSSAYTLFPELLRALRKVNSSISISPLSCAFSGEVENLIETAQCDLGIVRYTNKKQTLQYSPILEDPLCLAIPRSLGMFDGNSWSQLLARYPLLMYPKGVGSAITDQIKAMLSAESVQPKSQIQISNTLTMHSMIAAGRGIAFVPSSSAAFQVPGVKCMAIDRAPTTTLGLAWSTRWARSKVPQLIKEVTPLLARFSQGHAR</sequence>
<dbReference type="RefSeq" id="WP_095535586.1">
    <property type="nucleotide sequence ID" value="NZ_NSGO01000005.1"/>
</dbReference>
<dbReference type="CDD" id="cd08414">
    <property type="entry name" value="PBP2_LTTR_aromatics_like"/>
    <property type="match status" value="1"/>
</dbReference>
<comment type="caution">
    <text evidence="7">The sequence shown here is derived from an EMBL/GenBank/DDBJ whole genome shotgun (WGS) entry which is preliminary data.</text>
</comment>
<comment type="similarity">
    <text evidence="1">Belongs to the LysR transcriptional regulatory family.</text>
</comment>
<dbReference type="SUPFAM" id="SSF46785">
    <property type="entry name" value="Winged helix' DNA-binding domain"/>
    <property type="match status" value="1"/>
</dbReference>
<feature type="domain" description="HTH lysR-type" evidence="6">
    <location>
        <begin position="1"/>
        <end position="58"/>
    </location>
</feature>
<dbReference type="Pfam" id="PF03466">
    <property type="entry name" value="LysR_substrate"/>
    <property type="match status" value="1"/>
</dbReference>
<dbReference type="PANTHER" id="PTHR30346:SF17">
    <property type="entry name" value="LYSR FAMILY TRANSCRIPTIONAL REGULATOR"/>
    <property type="match status" value="1"/>
</dbReference>
<keyword evidence="2" id="KW-0805">Transcription regulation</keyword>
<dbReference type="InterPro" id="IPR036390">
    <property type="entry name" value="WH_DNA-bd_sf"/>
</dbReference>
<evidence type="ECO:0000256" key="4">
    <source>
        <dbReference type="ARBA" id="ARBA00023159"/>
    </source>
</evidence>
<keyword evidence="3" id="KW-0238">DNA-binding</keyword>
<evidence type="ECO:0000256" key="2">
    <source>
        <dbReference type="ARBA" id="ARBA00023015"/>
    </source>
</evidence>
<keyword evidence="4" id="KW-0010">Activator</keyword>
<dbReference type="Gene3D" id="1.10.10.10">
    <property type="entry name" value="Winged helix-like DNA-binding domain superfamily/Winged helix DNA-binding domain"/>
    <property type="match status" value="1"/>
</dbReference>
<keyword evidence="8" id="KW-1185">Reference proteome</keyword>
<keyword evidence="5" id="KW-0804">Transcription</keyword>
<evidence type="ECO:0000256" key="3">
    <source>
        <dbReference type="ARBA" id="ARBA00023125"/>
    </source>
</evidence>
<name>A0ABX4HA83_9CORY</name>
<dbReference type="Gene3D" id="3.40.190.10">
    <property type="entry name" value="Periplasmic binding protein-like II"/>
    <property type="match status" value="2"/>
</dbReference>
<accession>A0ABX4HA83</accession>
<evidence type="ECO:0000313" key="7">
    <source>
        <dbReference type="EMBL" id="PAT06088.1"/>
    </source>
</evidence>
<dbReference type="EMBL" id="NSGO01000005">
    <property type="protein sequence ID" value="PAT06088.1"/>
    <property type="molecule type" value="Genomic_DNA"/>
</dbReference>